<accession>A0ABR7PAP5</accession>
<organism evidence="1 2">
    <name type="scientific">Blautia stercoris</name>
    <dbReference type="NCBI Taxonomy" id="871664"/>
    <lineage>
        <taxon>Bacteria</taxon>
        <taxon>Bacillati</taxon>
        <taxon>Bacillota</taxon>
        <taxon>Clostridia</taxon>
        <taxon>Lachnospirales</taxon>
        <taxon>Lachnospiraceae</taxon>
        <taxon>Blautia</taxon>
    </lineage>
</organism>
<gene>
    <name evidence="1" type="ORF">H8712_06985</name>
</gene>
<dbReference type="EMBL" id="JACRTP010000002">
    <property type="protein sequence ID" value="MBC8628363.1"/>
    <property type="molecule type" value="Genomic_DNA"/>
</dbReference>
<comment type="caution">
    <text evidence="1">The sequence shown here is derived from an EMBL/GenBank/DDBJ whole genome shotgun (WGS) entry which is preliminary data.</text>
</comment>
<keyword evidence="2" id="KW-1185">Reference proteome</keyword>
<evidence type="ECO:0000313" key="1">
    <source>
        <dbReference type="EMBL" id="MBC8628363.1"/>
    </source>
</evidence>
<reference evidence="1 2" key="1">
    <citation type="submission" date="2020-08" db="EMBL/GenBank/DDBJ databases">
        <title>Genome public.</title>
        <authorList>
            <person name="Liu C."/>
            <person name="Sun Q."/>
        </authorList>
    </citation>
    <scope>NUCLEOTIDE SEQUENCE [LARGE SCALE GENOMIC DNA]</scope>
    <source>
        <strain evidence="1 2">3_YM_SP_D4_24.mj</strain>
    </source>
</reference>
<dbReference type="Pfam" id="PF07873">
    <property type="entry name" value="YabP"/>
    <property type="match status" value="1"/>
</dbReference>
<proteinExistence type="predicted"/>
<dbReference type="RefSeq" id="WP_187558497.1">
    <property type="nucleotide sequence ID" value="NZ_JACRTP010000002.1"/>
</dbReference>
<protein>
    <submittedName>
        <fullName evidence="1">YabP/YqfC family sporulation protein</fullName>
    </submittedName>
</protein>
<dbReference type="InterPro" id="IPR022476">
    <property type="entry name" value="Spore_YabP/YqfC"/>
</dbReference>
<name>A0ABR7PAP5_9FIRM</name>
<sequence length="90" mass="10457">MRKKSVPQKLADKMQIPKDLAYQEPVLTMIGQRELCVENYKCIRYYTGSCIVLLTKNGKLKLEGDRLSIQSYDNEEIRITGIIFRLEFIG</sequence>
<evidence type="ECO:0000313" key="2">
    <source>
        <dbReference type="Proteomes" id="UP000661649"/>
    </source>
</evidence>
<dbReference type="Proteomes" id="UP000661649">
    <property type="component" value="Unassembled WGS sequence"/>
</dbReference>